<evidence type="ECO:0000256" key="1">
    <source>
        <dbReference type="ARBA" id="ARBA00004651"/>
    </source>
</evidence>
<dbReference type="PANTHER" id="PTHR33452">
    <property type="entry name" value="OXIDOREDUCTASE CATD-RELATED"/>
    <property type="match status" value="1"/>
</dbReference>
<feature type="transmembrane region" description="Helical" evidence="7">
    <location>
        <begin position="100"/>
        <end position="125"/>
    </location>
</feature>
<keyword evidence="4 7" id="KW-0812">Transmembrane</keyword>
<comment type="subcellular location">
    <subcellularLocation>
        <location evidence="1">Cell membrane</location>
        <topology evidence="1">Multi-pass membrane protein</topology>
    </subcellularLocation>
</comment>
<evidence type="ECO:0000313" key="9">
    <source>
        <dbReference type="Proteomes" id="UP000020218"/>
    </source>
</evidence>
<evidence type="ECO:0000256" key="4">
    <source>
        <dbReference type="ARBA" id="ARBA00022692"/>
    </source>
</evidence>
<name>A0A011NPP6_9PROT</name>
<proteinExistence type="inferred from homology"/>
<organism evidence="8 9">
    <name type="scientific">Candidatus Accumulibacter adjunctus</name>
    <dbReference type="NCBI Taxonomy" id="1454001"/>
    <lineage>
        <taxon>Bacteria</taxon>
        <taxon>Pseudomonadati</taxon>
        <taxon>Pseudomonadota</taxon>
        <taxon>Betaproteobacteria</taxon>
        <taxon>Candidatus Accumulibacter</taxon>
    </lineage>
</organism>
<dbReference type="STRING" id="1454001.AW08_02544"/>
<dbReference type="PANTHER" id="PTHR33452:SF1">
    <property type="entry name" value="INNER MEMBRANE PROTEIN YPHA-RELATED"/>
    <property type="match status" value="1"/>
</dbReference>
<comment type="caution">
    <text evidence="8">The sequence shown here is derived from an EMBL/GenBank/DDBJ whole genome shotgun (WGS) entry which is preliminary data.</text>
</comment>
<dbReference type="PATRIC" id="fig|1454001.3.peg.2592"/>
<reference evidence="8" key="1">
    <citation type="submission" date="2014-02" db="EMBL/GenBank/DDBJ databases">
        <title>Expanding our view of genomic diversity in Candidatus Accumulibacter clades.</title>
        <authorList>
            <person name="Skennerton C.T."/>
            <person name="Barr J.J."/>
            <person name="Slater F.R."/>
            <person name="Bond P.L."/>
            <person name="Tyson G.W."/>
        </authorList>
    </citation>
    <scope>NUCLEOTIDE SEQUENCE [LARGE SCALE GENOMIC DNA]</scope>
</reference>
<dbReference type="GO" id="GO:0005886">
    <property type="term" value="C:plasma membrane"/>
    <property type="evidence" value="ECO:0007669"/>
    <property type="project" value="UniProtKB-SubCell"/>
</dbReference>
<keyword evidence="3" id="KW-1003">Cell membrane</keyword>
<sequence length="181" mass="19500">MTANHPGRCLVRQSVDLLSRVPDSLIAFLARFALAATFWSSGQTKVQGLAINFVSGEFEFGWPRLADSVIELFRDEYRLPLIPPEVAAPMAAFAEHLFPFLLLIGLATRFSALALLAMTAVIQIFVYPDAYALHGTWAAGLLFLIARGAGAFSLDALIAGRYAYSCPARTGAQAAAQPGRP</sequence>
<evidence type="ECO:0000313" key="8">
    <source>
        <dbReference type="EMBL" id="EXI66430.1"/>
    </source>
</evidence>
<keyword evidence="6 7" id="KW-0472">Membrane</keyword>
<protein>
    <submittedName>
        <fullName evidence="8">DoxX</fullName>
    </submittedName>
</protein>
<dbReference type="AlphaFoldDB" id="A0A011NPP6"/>
<gene>
    <name evidence="8" type="ORF">AW08_02544</name>
</gene>
<evidence type="ECO:0000256" key="2">
    <source>
        <dbReference type="ARBA" id="ARBA00006679"/>
    </source>
</evidence>
<keyword evidence="9" id="KW-1185">Reference proteome</keyword>
<dbReference type="InterPro" id="IPR051907">
    <property type="entry name" value="DoxX-like_oxidoreductase"/>
</dbReference>
<dbReference type="Pfam" id="PF07681">
    <property type="entry name" value="DoxX"/>
    <property type="match status" value="1"/>
</dbReference>
<evidence type="ECO:0000256" key="6">
    <source>
        <dbReference type="ARBA" id="ARBA00023136"/>
    </source>
</evidence>
<dbReference type="EMBL" id="JFAX01000015">
    <property type="protein sequence ID" value="EXI66430.1"/>
    <property type="molecule type" value="Genomic_DNA"/>
</dbReference>
<feature type="transmembrane region" description="Helical" evidence="7">
    <location>
        <begin position="137"/>
        <end position="159"/>
    </location>
</feature>
<evidence type="ECO:0000256" key="7">
    <source>
        <dbReference type="SAM" id="Phobius"/>
    </source>
</evidence>
<comment type="similarity">
    <text evidence="2">Belongs to the DoxX family.</text>
</comment>
<dbReference type="Proteomes" id="UP000020218">
    <property type="component" value="Unassembled WGS sequence"/>
</dbReference>
<evidence type="ECO:0000256" key="3">
    <source>
        <dbReference type="ARBA" id="ARBA00022475"/>
    </source>
</evidence>
<keyword evidence="5 7" id="KW-1133">Transmembrane helix</keyword>
<accession>A0A011NPP6</accession>
<dbReference type="InterPro" id="IPR032808">
    <property type="entry name" value="DoxX"/>
</dbReference>
<evidence type="ECO:0000256" key="5">
    <source>
        <dbReference type="ARBA" id="ARBA00022989"/>
    </source>
</evidence>